<dbReference type="RefSeq" id="WP_205762253.1">
    <property type="nucleotide sequence ID" value="NZ_JABDTL010000002.1"/>
</dbReference>
<dbReference type="InterPro" id="IPR002347">
    <property type="entry name" value="SDR_fam"/>
</dbReference>
<dbReference type="PRINTS" id="PR00080">
    <property type="entry name" value="SDRFAMILY"/>
</dbReference>
<keyword evidence="2" id="KW-0560">Oxidoreductase</keyword>
<dbReference type="EMBL" id="JACHIA010000030">
    <property type="protein sequence ID" value="MBB6073828.1"/>
    <property type="molecule type" value="Genomic_DNA"/>
</dbReference>
<dbReference type="PANTHER" id="PTHR24321">
    <property type="entry name" value="DEHYDROGENASES, SHORT CHAIN"/>
    <property type="match status" value="1"/>
</dbReference>
<comment type="similarity">
    <text evidence="1">Belongs to the short-chain dehydrogenases/reductases (SDR) family.</text>
</comment>
<dbReference type="Gene3D" id="3.40.50.720">
    <property type="entry name" value="NAD(P)-binding Rossmann-like Domain"/>
    <property type="match status" value="1"/>
</dbReference>
<dbReference type="SUPFAM" id="SSF51735">
    <property type="entry name" value="NAD(P)-binding Rossmann-fold domains"/>
    <property type="match status" value="1"/>
</dbReference>
<dbReference type="PANTHER" id="PTHR24321:SF8">
    <property type="entry name" value="ESTRADIOL 17-BETA-DEHYDROGENASE 8-RELATED"/>
    <property type="match status" value="1"/>
</dbReference>
<comment type="caution">
    <text evidence="3">The sequence shown here is derived from an EMBL/GenBank/DDBJ whole genome shotgun (WGS) entry which is preliminary data.</text>
</comment>
<dbReference type="AlphaFoldDB" id="A0A841H767"/>
<dbReference type="FunFam" id="3.40.50.720:FF:000084">
    <property type="entry name" value="Short-chain dehydrogenase reductase"/>
    <property type="match status" value="1"/>
</dbReference>
<reference evidence="3 4" key="1">
    <citation type="submission" date="2020-08" db="EMBL/GenBank/DDBJ databases">
        <title>Genomic Encyclopedia of Type Strains, Phase IV (KMG-IV): sequencing the most valuable type-strain genomes for metagenomic binning, comparative biology and taxonomic classification.</title>
        <authorList>
            <person name="Goeker M."/>
        </authorList>
    </citation>
    <scope>NUCLEOTIDE SEQUENCE [LARGE SCALE GENOMIC DNA]</scope>
    <source>
        <strain evidence="3 4">DSM 29007</strain>
    </source>
</reference>
<sequence length="256" mass="26930">MRFLSKVSIVTGAASGIGRDTALLLAREGASVVAVDVDADALRHLAEEIGDAGGVCAAVPLDVLRADEVDRMVEDVIARFGRVDVLVNGVGGSTVLARPDALIEEISPDDWERVLGFNLRGTFLCIRAVVPHMKARRAGVIVNLSSIVARGDHAARRTNAPYVVSKAGVQALTRKLAVELGPFGIRCNAAAPGVTRTPRIETLLARRSQTEMDAMIDAVPLRRLATPGDLATVVAFLASDESGFVSGQTIEVTGGQ</sequence>
<keyword evidence="4" id="KW-1185">Reference proteome</keyword>
<proteinExistence type="inferred from homology"/>
<dbReference type="Proteomes" id="UP000582837">
    <property type="component" value="Unassembled WGS sequence"/>
</dbReference>
<evidence type="ECO:0000256" key="1">
    <source>
        <dbReference type="ARBA" id="ARBA00006484"/>
    </source>
</evidence>
<evidence type="ECO:0000313" key="3">
    <source>
        <dbReference type="EMBL" id="MBB6073828.1"/>
    </source>
</evidence>
<organism evidence="3 4">
    <name type="scientific">Longimicrobium terrae</name>
    <dbReference type="NCBI Taxonomy" id="1639882"/>
    <lineage>
        <taxon>Bacteria</taxon>
        <taxon>Pseudomonadati</taxon>
        <taxon>Gemmatimonadota</taxon>
        <taxon>Longimicrobiia</taxon>
        <taxon>Longimicrobiales</taxon>
        <taxon>Longimicrobiaceae</taxon>
        <taxon>Longimicrobium</taxon>
    </lineage>
</organism>
<evidence type="ECO:0000313" key="4">
    <source>
        <dbReference type="Proteomes" id="UP000582837"/>
    </source>
</evidence>
<accession>A0A841H767</accession>
<evidence type="ECO:0000256" key="2">
    <source>
        <dbReference type="ARBA" id="ARBA00023002"/>
    </source>
</evidence>
<dbReference type="PROSITE" id="PS00061">
    <property type="entry name" value="ADH_SHORT"/>
    <property type="match status" value="1"/>
</dbReference>
<dbReference type="GO" id="GO:0016491">
    <property type="term" value="F:oxidoreductase activity"/>
    <property type="evidence" value="ECO:0007669"/>
    <property type="project" value="UniProtKB-KW"/>
</dbReference>
<dbReference type="InterPro" id="IPR036291">
    <property type="entry name" value="NAD(P)-bd_dom_sf"/>
</dbReference>
<dbReference type="PRINTS" id="PR00081">
    <property type="entry name" value="GDHRDH"/>
</dbReference>
<dbReference type="Pfam" id="PF13561">
    <property type="entry name" value="adh_short_C2"/>
    <property type="match status" value="1"/>
</dbReference>
<protein>
    <submittedName>
        <fullName evidence="3">NAD(P)-dependent dehydrogenase (Short-subunit alcohol dehydrogenase family)</fullName>
    </submittedName>
</protein>
<dbReference type="InterPro" id="IPR020904">
    <property type="entry name" value="Sc_DH/Rdtase_CS"/>
</dbReference>
<name>A0A841H767_9BACT</name>
<gene>
    <name evidence="3" type="ORF">HNQ61_005506</name>
</gene>